<feature type="compositionally biased region" description="Basic and acidic residues" evidence="4">
    <location>
        <begin position="522"/>
        <end position="531"/>
    </location>
</feature>
<proteinExistence type="inferred from homology"/>
<feature type="compositionally biased region" description="Pro residues" evidence="4">
    <location>
        <begin position="980"/>
        <end position="989"/>
    </location>
</feature>
<organism evidence="7">
    <name type="scientific">Plasmodium vivax</name>
    <name type="common">malaria parasite P. vivax</name>
    <dbReference type="NCBI Taxonomy" id="5855"/>
    <lineage>
        <taxon>Eukaryota</taxon>
        <taxon>Sar</taxon>
        <taxon>Alveolata</taxon>
        <taxon>Apicomplexa</taxon>
        <taxon>Aconoidasida</taxon>
        <taxon>Haemosporida</taxon>
        <taxon>Plasmodiidae</taxon>
        <taxon>Plasmodium</taxon>
        <taxon>Plasmodium (Plasmodium)</taxon>
    </lineage>
</organism>
<feature type="compositionally biased region" description="Low complexity" evidence="4">
    <location>
        <begin position="959"/>
        <end position="971"/>
    </location>
</feature>
<evidence type="ECO:0000256" key="4">
    <source>
        <dbReference type="SAM" id="MobiDB-lite"/>
    </source>
</evidence>
<dbReference type="GO" id="GO:0006508">
    <property type="term" value="P:proteolysis"/>
    <property type="evidence" value="ECO:0007669"/>
    <property type="project" value="InterPro"/>
</dbReference>
<name>A0A0E4B1Y1_PLAVI</name>
<accession>A0A0E4B1Y1</accession>
<feature type="region of interest" description="Disordered" evidence="4">
    <location>
        <begin position="855"/>
        <end position="996"/>
    </location>
</feature>
<protein>
    <submittedName>
        <fullName evidence="7">Putative papain-like cysteine prorease</fullName>
    </submittedName>
</protein>
<dbReference type="PANTHER" id="PTHR12411">
    <property type="entry name" value="CYSTEINE PROTEASE FAMILY C1-RELATED"/>
    <property type="match status" value="1"/>
</dbReference>
<dbReference type="Gene3D" id="3.90.70.10">
    <property type="entry name" value="Cysteine proteinases"/>
    <property type="match status" value="1"/>
</dbReference>
<feature type="compositionally biased region" description="Polar residues" evidence="4">
    <location>
        <begin position="43"/>
        <end position="60"/>
    </location>
</feature>
<dbReference type="CDD" id="cd02619">
    <property type="entry name" value="Peptidase_C1"/>
    <property type="match status" value="1"/>
</dbReference>
<feature type="chain" id="PRO_5007400027" evidence="5">
    <location>
        <begin position="26"/>
        <end position="1094"/>
    </location>
</feature>
<dbReference type="SMART" id="SM00645">
    <property type="entry name" value="Pept_C1"/>
    <property type="match status" value="1"/>
</dbReference>
<evidence type="ECO:0000313" key="7">
    <source>
        <dbReference type="EMBL" id="BAR42407.1"/>
    </source>
</evidence>
<comment type="similarity">
    <text evidence="1">Belongs to the peptidase C1 family.</text>
</comment>
<evidence type="ECO:0000259" key="6">
    <source>
        <dbReference type="SMART" id="SM00645"/>
    </source>
</evidence>
<evidence type="ECO:0000256" key="3">
    <source>
        <dbReference type="ARBA" id="ARBA00023180"/>
    </source>
</evidence>
<evidence type="ECO:0000313" key="8">
    <source>
        <dbReference type="EMBL" id="BAR42420.1"/>
    </source>
</evidence>
<dbReference type="InterPro" id="IPR038765">
    <property type="entry name" value="Papain-like_cys_pep_sf"/>
</dbReference>
<dbReference type="Pfam" id="PF00112">
    <property type="entry name" value="Peptidase_C1"/>
    <property type="match status" value="1"/>
</dbReference>
<keyword evidence="3" id="KW-0325">Glycoprotein</keyword>
<dbReference type="AlphaFoldDB" id="A0A0E4B1Y1"/>
<keyword evidence="5" id="KW-0732">Signal</keyword>
<reference evidence="7" key="1">
    <citation type="submission" date="2012-07" db="EMBL/GenBank/DDBJ databases">
        <title>Species-specific polymorphism of Plasmodium serine repeat antigen genes.</title>
        <authorList>
            <person name="Arisue N."/>
            <person name="Tanabe K."/>
            <person name="Palacpac N.M.Q."/>
            <person name="Horii T."/>
        </authorList>
    </citation>
    <scope>NUCLEOTIDE SEQUENCE</scope>
    <source>
        <strain evidence="7">BD1</strain>
        <strain evidence="8">BD2</strain>
    </source>
</reference>
<gene>
    <name evidence="7" type="primary">Pvi_SERA7</name>
</gene>
<evidence type="ECO:0000256" key="5">
    <source>
        <dbReference type="SAM" id="SignalP"/>
    </source>
</evidence>
<feature type="region of interest" description="Disordered" evidence="4">
    <location>
        <begin position="503"/>
        <end position="533"/>
    </location>
</feature>
<feature type="region of interest" description="Disordered" evidence="4">
    <location>
        <begin position="23"/>
        <end position="154"/>
    </location>
</feature>
<dbReference type="InterPro" id="IPR000668">
    <property type="entry name" value="Peptidase_C1A_C"/>
</dbReference>
<dbReference type="EMBL" id="AB733795">
    <property type="protein sequence ID" value="BAR42407.1"/>
    <property type="molecule type" value="Genomic_DNA"/>
</dbReference>
<feature type="compositionally biased region" description="Polar residues" evidence="4">
    <location>
        <begin position="867"/>
        <end position="877"/>
    </location>
</feature>
<keyword evidence="2" id="KW-0865">Zymogen</keyword>
<dbReference type="SUPFAM" id="SSF54001">
    <property type="entry name" value="Cysteine proteinases"/>
    <property type="match status" value="1"/>
</dbReference>
<dbReference type="VEuPathDB" id="PlasmoDB:PVX_003820"/>
<evidence type="ECO:0000256" key="1">
    <source>
        <dbReference type="ARBA" id="ARBA00008455"/>
    </source>
</evidence>
<feature type="compositionally biased region" description="Basic and acidic residues" evidence="4">
    <location>
        <begin position="105"/>
        <end position="119"/>
    </location>
</feature>
<dbReference type="EMBL" id="AB733808">
    <property type="protein sequence ID" value="BAR42420.1"/>
    <property type="molecule type" value="Genomic_DNA"/>
</dbReference>
<dbReference type="GO" id="GO:0008234">
    <property type="term" value="F:cysteine-type peptidase activity"/>
    <property type="evidence" value="ECO:0007669"/>
    <property type="project" value="InterPro"/>
</dbReference>
<sequence length="1094" mass="118783">MKSRISFFLVTCAIFSRFAVDCVEGPDPTPNPNPTGSNQSGPDQTDLNQEIQNQAGQSPSGPNPPVPKQANQNPPGHEPPPPAASREPNGAPGGQTPEARAPQVETKDAQDKLPPKDDLSDLGITVISLPDDDDEEEAKGPSGTHEPTPSADKPLEISITSALLKDHNGVKITGPCSADFQLFLVPHIIIHVESAKDKIELRSKWEDVDNKQSKGAKVPVEELKSGILFKQPNETLENNCAEGKNFKFVLYVHEDQLIVKWKVYNKTPAATDNKKVDVRKYLVKNLKRPITTIHVHSSSVNQTTFLLESKSYALKKDIPDQCDAMVTNCFLSGILDVEKCYHCSLLVSSKDTSNMCFNYASPDIKEKFNEIKVEGQDDEESSEYKLAQAIDAVLSGIYKKDQNGKKELLTWGEVDPNVKEQISSYCHLLKDVDASGSLEVHQMGSQEHIFNNLITLLQNHSEEKQESLQNKLKNAAICLKQAHNWVANKVGLALPQLAYNPGKGVEQVEENPPNGESANGESAHDHTHEQGFDGVIDLPPFGTSGAQASVYSDSMYCNGDYCDRAKDSSSCMAKIEAGDQGDCANSWLFASKAHLEAIKCMKGHDHVGASALYVANCSGKEAKDKCHVASNPLEFLNTLEETRFLPAESDLPYSYKAVNNVCPQPKSHWKNLWANVKLLEKQYEPNAVSTKGYTAYQSDHFKGNMDAFIKTVKSELMKKGSAIAYVKAAGALSYDLNGKKVLSLCGSETPDLAVNIVGYGNYISAEGQKKSYWLLQNSWGKHWGDKGTFKVDMLGPDHCHHNFIHTAAVFNLDMPQASPPPVEFQLSNYYLKSSPDFYTNLYYKNVKATPGGAKVYGSEGESEVTEGAQNRGAQTAQDRGKVSPGTEQPEKAGGNAAPEAAQITEGGGNRASEASPGIAVPPTPQDPAGGDVSAGTGVESPVSLPQAAGGTPSASLNTQESSSQAQDPQSPAREEQVAAPPQPDVPTPTPQHTSTAVMVKAPPAQSADAESKEVLHILKHVKDNKVKTNLVTYSTTKSITDDHSCSRSHAQDPEKQSECIDFCEKNWNACADKISPGYCLMQKRGKNDCIFCYV</sequence>
<feature type="domain" description="Peptidase C1A papain C-terminal" evidence="6">
    <location>
        <begin position="558"/>
        <end position="810"/>
    </location>
</feature>
<dbReference type="VEuPathDB" id="PlasmoDB:PVW1_040023800"/>
<evidence type="ECO:0000256" key="2">
    <source>
        <dbReference type="ARBA" id="ARBA00023145"/>
    </source>
</evidence>
<feature type="signal peptide" evidence="5">
    <location>
        <begin position="1"/>
        <end position="25"/>
    </location>
</feature>
<dbReference type="InterPro" id="IPR013128">
    <property type="entry name" value="Peptidase_C1A"/>
</dbReference>